<gene>
    <name evidence="8" type="ORF">QYM36_000443</name>
</gene>
<keyword evidence="5 6" id="KW-0472">Membrane</keyword>
<feature type="transmembrane region" description="Helical" evidence="6">
    <location>
        <begin position="52"/>
        <end position="71"/>
    </location>
</feature>
<feature type="transmembrane region" description="Helical" evidence="6">
    <location>
        <begin position="583"/>
        <end position="602"/>
    </location>
</feature>
<feature type="domain" description="Major facilitator superfamily associated" evidence="7">
    <location>
        <begin position="520"/>
        <end position="990"/>
    </location>
</feature>
<comment type="subcellular location">
    <subcellularLocation>
        <location evidence="1">Membrane</location>
        <topology evidence="1">Multi-pass membrane protein</topology>
    </subcellularLocation>
</comment>
<evidence type="ECO:0000259" key="7">
    <source>
        <dbReference type="Pfam" id="PF12832"/>
    </source>
</evidence>
<organism evidence="8 9">
    <name type="scientific">Artemia franciscana</name>
    <name type="common">Brine shrimp</name>
    <name type="synonym">Artemia sanfranciscana</name>
    <dbReference type="NCBI Taxonomy" id="6661"/>
    <lineage>
        <taxon>Eukaryota</taxon>
        <taxon>Metazoa</taxon>
        <taxon>Ecdysozoa</taxon>
        <taxon>Arthropoda</taxon>
        <taxon>Crustacea</taxon>
        <taxon>Branchiopoda</taxon>
        <taxon>Anostraca</taxon>
        <taxon>Artemiidae</taxon>
        <taxon>Artemia</taxon>
    </lineage>
</organism>
<feature type="transmembrane region" description="Helical" evidence="6">
    <location>
        <begin position="863"/>
        <end position="883"/>
    </location>
</feature>
<feature type="transmembrane region" description="Helical" evidence="6">
    <location>
        <begin position="991"/>
        <end position="1011"/>
    </location>
</feature>
<feature type="transmembrane region" description="Helical" evidence="6">
    <location>
        <begin position="519"/>
        <end position="541"/>
    </location>
</feature>
<keyword evidence="9" id="KW-1185">Reference proteome</keyword>
<comment type="similarity">
    <text evidence="2">Belongs to the major facilitator superfamily. MFSD6 family.</text>
</comment>
<feature type="transmembrane region" description="Helical" evidence="6">
    <location>
        <begin position="717"/>
        <end position="746"/>
    </location>
</feature>
<dbReference type="SUPFAM" id="SSF103473">
    <property type="entry name" value="MFS general substrate transporter"/>
    <property type="match status" value="2"/>
</dbReference>
<evidence type="ECO:0000256" key="4">
    <source>
        <dbReference type="ARBA" id="ARBA00022989"/>
    </source>
</evidence>
<dbReference type="InterPro" id="IPR036259">
    <property type="entry name" value="MFS_trans_sf"/>
</dbReference>
<dbReference type="PANTHER" id="PTHR16172:SF41">
    <property type="entry name" value="MAJOR FACILITATOR SUPERFAMILY DOMAIN-CONTAINING PROTEIN 6-LIKE"/>
    <property type="match status" value="1"/>
</dbReference>
<feature type="transmembrane region" description="Helical" evidence="6">
    <location>
        <begin position="469"/>
        <end position="489"/>
    </location>
</feature>
<evidence type="ECO:0000313" key="9">
    <source>
        <dbReference type="Proteomes" id="UP001187531"/>
    </source>
</evidence>
<dbReference type="InterPro" id="IPR024989">
    <property type="entry name" value="MFS_assoc_dom"/>
</dbReference>
<evidence type="ECO:0000256" key="2">
    <source>
        <dbReference type="ARBA" id="ARBA00005241"/>
    </source>
</evidence>
<accession>A0AA88LD33</accession>
<comment type="caution">
    <text evidence="8">The sequence shown here is derived from an EMBL/GenBank/DDBJ whole genome shotgun (WGS) entry which is preliminary data.</text>
</comment>
<feature type="transmembrane region" description="Helical" evidence="6">
    <location>
        <begin position="195"/>
        <end position="224"/>
    </location>
</feature>
<feature type="transmembrane region" description="Helical" evidence="6">
    <location>
        <begin position="341"/>
        <end position="361"/>
    </location>
</feature>
<dbReference type="Pfam" id="PF12832">
    <property type="entry name" value="MFS_1_like"/>
    <property type="match status" value="2"/>
</dbReference>
<keyword evidence="4 6" id="KW-1133">Transmembrane helix</keyword>
<feature type="transmembrane region" description="Helical" evidence="6">
    <location>
        <begin position="373"/>
        <end position="394"/>
    </location>
</feature>
<feature type="transmembrane region" description="Helical" evidence="6">
    <location>
        <begin position="826"/>
        <end position="843"/>
    </location>
</feature>
<feature type="transmembrane region" description="Helical" evidence="6">
    <location>
        <begin position="22"/>
        <end position="40"/>
    </location>
</feature>
<dbReference type="InterPro" id="IPR051717">
    <property type="entry name" value="MFS_MFSD6"/>
</dbReference>
<dbReference type="Gene3D" id="1.20.1250.20">
    <property type="entry name" value="MFS general substrate transporter like domains"/>
    <property type="match status" value="6"/>
</dbReference>
<reference evidence="8" key="1">
    <citation type="submission" date="2023-07" db="EMBL/GenBank/DDBJ databases">
        <title>Chromosome-level genome assembly of Artemia franciscana.</title>
        <authorList>
            <person name="Jo E."/>
        </authorList>
    </citation>
    <scope>NUCLEOTIDE SEQUENCE</scope>
    <source>
        <tissue evidence="8">Whole body</tissue>
    </source>
</reference>
<evidence type="ECO:0000256" key="1">
    <source>
        <dbReference type="ARBA" id="ARBA00004141"/>
    </source>
</evidence>
<feature type="transmembrane region" description="Helical" evidence="6">
    <location>
        <begin position="895"/>
        <end position="916"/>
    </location>
</feature>
<name>A0AA88LD33_ARTSF</name>
<proteinExistence type="inferred from homology"/>
<sequence length="1038" mass="115919">MAAVSPYYAVHMRSIGLSIEEIGTISACLPFAALIGAPIAGMLSDKLGQYRYVLMGALITAIISQTCVLMADARVPDSFETHTASAILFTVKNEPHLKVLHNSWNSSRLLSSAKLMASSIEGCMEREEPFHFYPTEEDRSALTANATKEKEAVFVGNTDIDISDCVGQTKVDIIALRFIDTERDMQYQSMHLRGFWTYFLIRVLSTAMISSCFCLFDATVLAMVKEHNGDYGKQRFFSMLGLGTISPLSGILVDWFSTLKGSRDYSVIFYLSDALLILVVFLVWKLDVKAEKSQGSFLRNLQQLVKIPEIPIFLLFMMLLGSNWGFTENYLFIFLSDELKAPTYLLGLSVTVGCLCGLPFLSISNHIIKRVGIMPMFLMAYLSYAARFIGYSFLQDPWISLALESLKFLSYHLLQCAACSFCALKAPKGLLATLTSIYGAIHYQLGRSIGAYVGGLLIPKFGLRELFRILAYVAVTVGTTYLLIDFFILRRIARRRALKEASSFLRTAKSTFKINPNLVLLKCALFLYFGGISAVNPFYTVLMRNIGLNIEEIGIISACLPFAALVGAPIAGMLSDKLGQYRYVLIGTLICAIISQTCTLFADARTPDTFESYNSSAILYNSNNKTQLRIIASNWNFTKPLSTVRFTIPNSNNSYGCVATEKPINFNVIEEKGLTLFGNADVNLTRCTSQTEVEIIALEFVDIQRDIEHRYIHLQGFWMFFIIRVIANAMTSSCFVLFDAIVLSMVKEHNGDYGKQRFFSMLGLGSISPLSGVLVDWFSSIKGSRDYSVIFYFSDVFLFIVILLVWKLDVKAEKTQGSFFKNLQKLITIPEIPVFLFFMVLLGSNWGLTDSYLFIFLTDELNAPVSLLGLSITVGCFCGLPFLSISNQIIKKVGIMPMFLLAYLAHAARFIGYSFLQDPWITLAIESLKFLSYHLLQCAACNFCSLKAPKGLLATLTSIFGVSHYHLGRSAGAYAGGLLISQFGVRESFRIFAYAAILIGTSYMLIEFFILRRVARSRALREKETEHKDHEAPFLPAQ</sequence>
<feature type="transmembrane region" description="Helical" evidence="6">
    <location>
        <begin position="553"/>
        <end position="571"/>
    </location>
</feature>
<feature type="transmembrane region" description="Helical" evidence="6">
    <location>
        <begin position="236"/>
        <end position="256"/>
    </location>
</feature>
<evidence type="ECO:0000256" key="3">
    <source>
        <dbReference type="ARBA" id="ARBA00022692"/>
    </source>
</evidence>
<evidence type="ECO:0000256" key="5">
    <source>
        <dbReference type="ARBA" id="ARBA00023136"/>
    </source>
</evidence>
<protein>
    <recommendedName>
        <fullName evidence="7">Major facilitator superfamily associated domain-containing protein</fullName>
    </recommendedName>
</protein>
<dbReference type="Proteomes" id="UP001187531">
    <property type="component" value="Unassembled WGS sequence"/>
</dbReference>
<feature type="domain" description="Major facilitator superfamily associated" evidence="7">
    <location>
        <begin position="2"/>
        <end position="468"/>
    </location>
</feature>
<dbReference type="EMBL" id="JAVRJZ010000002">
    <property type="protein sequence ID" value="KAK2725967.1"/>
    <property type="molecule type" value="Genomic_DNA"/>
</dbReference>
<feature type="transmembrane region" description="Helical" evidence="6">
    <location>
        <begin position="758"/>
        <end position="775"/>
    </location>
</feature>
<dbReference type="AlphaFoldDB" id="A0AA88LD33"/>
<feature type="transmembrane region" description="Helical" evidence="6">
    <location>
        <begin position="787"/>
        <end position="806"/>
    </location>
</feature>
<feature type="transmembrane region" description="Helical" evidence="6">
    <location>
        <begin position="268"/>
        <end position="286"/>
    </location>
</feature>
<feature type="transmembrane region" description="Helical" evidence="6">
    <location>
        <begin position="307"/>
        <end position="326"/>
    </location>
</feature>
<dbReference type="GO" id="GO:0016020">
    <property type="term" value="C:membrane"/>
    <property type="evidence" value="ECO:0007669"/>
    <property type="project" value="UniProtKB-SubCell"/>
</dbReference>
<dbReference type="PANTHER" id="PTHR16172">
    <property type="entry name" value="MAJOR FACILITATOR SUPERFAMILY DOMAIN-CONTAINING PROTEIN 6-LIKE"/>
    <property type="match status" value="1"/>
</dbReference>
<evidence type="ECO:0000256" key="6">
    <source>
        <dbReference type="SAM" id="Phobius"/>
    </source>
</evidence>
<evidence type="ECO:0000313" key="8">
    <source>
        <dbReference type="EMBL" id="KAK2725967.1"/>
    </source>
</evidence>
<keyword evidence="3 6" id="KW-0812">Transmembrane</keyword>